<dbReference type="Proteomes" id="UP001276659">
    <property type="component" value="Unassembled WGS sequence"/>
</dbReference>
<dbReference type="EMBL" id="JASNWA010000006">
    <property type="protein sequence ID" value="KAK3174151.1"/>
    <property type="molecule type" value="Genomic_DNA"/>
</dbReference>
<evidence type="ECO:0000313" key="2">
    <source>
        <dbReference type="Proteomes" id="UP001276659"/>
    </source>
</evidence>
<accession>A0AAE0DLH0</accession>
<protein>
    <recommendedName>
        <fullName evidence="3">EF-hand domain-containing protein</fullName>
    </recommendedName>
</protein>
<proteinExistence type="predicted"/>
<evidence type="ECO:0008006" key="3">
    <source>
        <dbReference type="Google" id="ProtNLM"/>
    </source>
</evidence>
<reference evidence="1" key="1">
    <citation type="submission" date="2022-11" db="EMBL/GenBank/DDBJ databases">
        <title>Chromosomal genome sequence assembly and mating type (MAT) locus characterization of the leprose asexual lichenized fungus Lepraria neglecta (Nyl.) Erichsen.</title>
        <authorList>
            <person name="Allen J.L."/>
            <person name="Pfeffer B."/>
        </authorList>
    </citation>
    <scope>NUCLEOTIDE SEQUENCE</scope>
    <source>
        <strain evidence="1">Allen 5258</strain>
    </source>
</reference>
<organism evidence="1 2">
    <name type="scientific">Lepraria neglecta</name>
    <dbReference type="NCBI Taxonomy" id="209136"/>
    <lineage>
        <taxon>Eukaryota</taxon>
        <taxon>Fungi</taxon>
        <taxon>Dikarya</taxon>
        <taxon>Ascomycota</taxon>
        <taxon>Pezizomycotina</taxon>
        <taxon>Lecanoromycetes</taxon>
        <taxon>OSLEUM clade</taxon>
        <taxon>Lecanoromycetidae</taxon>
        <taxon>Lecanorales</taxon>
        <taxon>Lecanorineae</taxon>
        <taxon>Stereocaulaceae</taxon>
        <taxon>Lepraria</taxon>
    </lineage>
</organism>
<gene>
    <name evidence="1" type="ORF">OEA41_001395</name>
</gene>
<dbReference type="AlphaFoldDB" id="A0AAE0DLH0"/>
<name>A0AAE0DLH0_9LECA</name>
<comment type="caution">
    <text evidence="1">The sequence shown here is derived from an EMBL/GenBank/DDBJ whole genome shotgun (WGS) entry which is preliminary data.</text>
</comment>
<dbReference type="PROSITE" id="PS00018">
    <property type="entry name" value="EF_HAND_1"/>
    <property type="match status" value="1"/>
</dbReference>
<sequence length="465" mass="53683">MCRRLNLIRYKSCGCELFEHEPQYCPEIIKAQGGPRPGPWIRTVVIGRKYETQMPNLSSEDNFQVCQDGYLHRVVTQHSYRDLLWPRCQGEVFSKGIIRNKCPWHDWLLMEEREWTKQEAARRRIKATREMAKKKQGEWEQSLLGKGEKILKKITQPNKPDEPNWKPRTQESFVSYTSPLSNPISCASTISNTVRADESVYRTHQTTARNFLKENKTENLSLLKTFKPRFITYGSECGTLQHVDTAEDETFIHSYKKLPDWSDQYRTCEDFNLNSTVPSDSAHGPQDPKLGRCPLCDDHPELVAAAAEEHRQSHPGDADRSGRIDMNEYFDEMARHAQSVGDADDLIQRRSPWTAAGKEQQMIEVAARHESWHDIVGSRINLALGWGLKNKEKIRTWDNTIPRIDEEEDLRETDIKKAREQYTALRELQRTVNRADTVDEAMDVLSNELHEQSLLKNGGTTGDKS</sequence>
<dbReference type="InterPro" id="IPR018247">
    <property type="entry name" value="EF_Hand_1_Ca_BS"/>
</dbReference>
<evidence type="ECO:0000313" key="1">
    <source>
        <dbReference type="EMBL" id="KAK3174151.1"/>
    </source>
</evidence>
<keyword evidence="2" id="KW-1185">Reference proteome</keyword>